<keyword evidence="2" id="KW-1185">Reference proteome</keyword>
<dbReference type="Proteomes" id="UP000324222">
    <property type="component" value="Unassembled WGS sequence"/>
</dbReference>
<reference evidence="1 2" key="1">
    <citation type="submission" date="2019-05" db="EMBL/GenBank/DDBJ databases">
        <title>Another draft genome of Portunus trituberculatus and its Hox gene families provides insights of decapod evolution.</title>
        <authorList>
            <person name="Jeong J.-H."/>
            <person name="Song I."/>
            <person name="Kim S."/>
            <person name="Choi T."/>
            <person name="Kim D."/>
            <person name="Ryu S."/>
            <person name="Kim W."/>
        </authorList>
    </citation>
    <scope>NUCLEOTIDE SEQUENCE [LARGE SCALE GENOMIC DNA]</scope>
    <source>
        <tissue evidence="1">Muscle</tissue>
    </source>
</reference>
<evidence type="ECO:0000313" key="2">
    <source>
        <dbReference type="Proteomes" id="UP000324222"/>
    </source>
</evidence>
<accession>A0A5B7HUJ7</accession>
<protein>
    <submittedName>
        <fullName evidence="1">Uncharacterized protein</fullName>
    </submittedName>
</protein>
<gene>
    <name evidence="1" type="ORF">E2C01_067261</name>
</gene>
<proteinExistence type="predicted"/>
<dbReference type="EMBL" id="VSRR010035738">
    <property type="protein sequence ID" value="MPC72947.1"/>
    <property type="molecule type" value="Genomic_DNA"/>
</dbReference>
<evidence type="ECO:0000313" key="1">
    <source>
        <dbReference type="EMBL" id="MPC72947.1"/>
    </source>
</evidence>
<organism evidence="1 2">
    <name type="scientific">Portunus trituberculatus</name>
    <name type="common">Swimming crab</name>
    <name type="synonym">Neptunus trituberculatus</name>
    <dbReference type="NCBI Taxonomy" id="210409"/>
    <lineage>
        <taxon>Eukaryota</taxon>
        <taxon>Metazoa</taxon>
        <taxon>Ecdysozoa</taxon>
        <taxon>Arthropoda</taxon>
        <taxon>Crustacea</taxon>
        <taxon>Multicrustacea</taxon>
        <taxon>Malacostraca</taxon>
        <taxon>Eumalacostraca</taxon>
        <taxon>Eucarida</taxon>
        <taxon>Decapoda</taxon>
        <taxon>Pleocyemata</taxon>
        <taxon>Brachyura</taxon>
        <taxon>Eubrachyura</taxon>
        <taxon>Portunoidea</taxon>
        <taxon>Portunidae</taxon>
        <taxon>Portuninae</taxon>
        <taxon>Portunus</taxon>
    </lineage>
</organism>
<comment type="caution">
    <text evidence="1">The sequence shown here is derived from an EMBL/GenBank/DDBJ whole genome shotgun (WGS) entry which is preliminary data.</text>
</comment>
<dbReference type="AlphaFoldDB" id="A0A5B7HUJ7"/>
<sequence length="58" mass="6495">MIRTLGSFSVVQRAWAGVWRASRCLATGESVHCMVCCATTPDHEAIQEMRSYISILYT</sequence>
<name>A0A5B7HUJ7_PORTR</name>